<organism evidence="2 4">
    <name type="scientific">Brachybacterium saurashtrense</name>
    <dbReference type="NCBI Taxonomy" id="556288"/>
    <lineage>
        <taxon>Bacteria</taxon>
        <taxon>Bacillati</taxon>
        <taxon>Actinomycetota</taxon>
        <taxon>Actinomycetes</taxon>
        <taxon>Micrococcales</taxon>
        <taxon>Dermabacteraceae</taxon>
        <taxon>Brachybacterium</taxon>
    </lineage>
</organism>
<dbReference type="EMBL" id="CP031356">
    <property type="protein sequence ID" value="AXK46418.1"/>
    <property type="molecule type" value="Genomic_DNA"/>
</dbReference>
<dbReference type="EMBL" id="QSWH01000002">
    <property type="protein sequence ID" value="RRR24159.1"/>
    <property type="molecule type" value="Genomic_DNA"/>
</dbReference>
<evidence type="ECO:0000313" key="3">
    <source>
        <dbReference type="Proteomes" id="UP000254236"/>
    </source>
</evidence>
<accession>A0A345YR66</accession>
<dbReference type="Proteomes" id="UP000254236">
    <property type="component" value="Chromosome"/>
</dbReference>
<keyword evidence="3" id="KW-1185">Reference proteome</keyword>
<dbReference type="OrthoDB" id="4773254at2"/>
<dbReference type="KEGG" id="bsau:DWV08_12885"/>
<sequence length="155" mass="16860">MSTQEMRLTQHVDAPIETVWAVLTDIEHATETLSGIIEVEPLTPGPYSVGFRWREARKMFGMTASEEMEVTELEAPHRTEVTAVQGDVTYRTVFTLAAKPTGGTELVMLFGASQPPQRGLKKLLGAATSRLGASATRRMMEQDLQDIAAAAAARA</sequence>
<dbReference type="RefSeq" id="WP_115414168.1">
    <property type="nucleotide sequence ID" value="NZ_CP031356.1"/>
</dbReference>
<reference evidence="1 3" key="1">
    <citation type="submission" date="2018-07" db="EMBL/GenBank/DDBJ databases">
        <title>Brachybacterium saurashtrense DSM 23186 genome sequence.</title>
        <authorList>
            <person name="Guo L."/>
        </authorList>
    </citation>
    <scope>NUCLEOTIDE SEQUENCE [LARGE SCALE GENOMIC DNA]</scope>
    <source>
        <strain evidence="1 3">DSM 23186</strain>
    </source>
</reference>
<dbReference type="Proteomes" id="UP000282185">
    <property type="component" value="Unassembled WGS sequence"/>
</dbReference>
<dbReference type="AlphaFoldDB" id="A0A345YR66"/>
<dbReference type="Pfam" id="PF10604">
    <property type="entry name" value="Polyketide_cyc2"/>
    <property type="match status" value="1"/>
</dbReference>
<evidence type="ECO:0008006" key="5">
    <source>
        <dbReference type="Google" id="ProtNLM"/>
    </source>
</evidence>
<name>A0A345YR66_9MICO</name>
<dbReference type="Gene3D" id="3.30.530.20">
    <property type="match status" value="1"/>
</dbReference>
<evidence type="ECO:0000313" key="2">
    <source>
        <dbReference type="EMBL" id="RRR24159.1"/>
    </source>
</evidence>
<gene>
    <name evidence="1" type="ORF">DWV08_12885</name>
    <name evidence="2" type="ORF">DXU92_04635</name>
</gene>
<evidence type="ECO:0000313" key="4">
    <source>
        <dbReference type="Proteomes" id="UP000282185"/>
    </source>
</evidence>
<evidence type="ECO:0000313" key="1">
    <source>
        <dbReference type="EMBL" id="AXK46418.1"/>
    </source>
</evidence>
<dbReference type="InterPro" id="IPR019587">
    <property type="entry name" value="Polyketide_cyclase/dehydratase"/>
</dbReference>
<protein>
    <recommendedName>
        <fullName evidence="5">SRPBCC family protein</fullName>
    </recommendedName>
</protein>
<proteinExistence type="predicted"/>
<reference evidence="2 4" key="2">
    <citation type="submission" date="2018-08" db="EMBL/GenBank/DDBJ databases">
        <title>Brachybacterium saurashtrense DSM 23186.</title>
        <authorList>
            <person name="Li Y."/>
        </authorList>
    </citation>
    <scope>NUCLEOTIDE SEQUENCE [LARGE SCALE GENOMIC DNA]</scope>
    <source>
        <strain evidence="2 4">DSM 23186</strain>
    </source>
</reference>
<dbReference type="InterPro" id="IPR023393">
    <property type="entry name" value="START-like_dom_sf"/>
</dbReference>
<dbReference type="SUPFAM" id="SSF55961">
    <property type="entry name" value="Bet v1-like"/>
    <property type="match status" value="1"/>
</dbReference>